<evidence type="ECO:0000313" key="2">
    <source>
        <dbReference type="Proteomes" id="UP001501509"/>
    </source>
</evidence>
<dbReference type="EMBL" id="BAAATD010000011">
    <property type="protein sequence ID" value="GAA2623863.1"/>
    <property type="molecule type" value="Genomic_DNA"/>
</dbReference>
<gene>
    <name evidence="1" type="ORF">GCM10010411_70180</name>
</gene>
<name>A0ABP6CQE6_9ACTN</name>
<dbReference type="Pfam" id="PF07388">
    <property type="entry name" value="A-2_8-polyST"/>
    <property type="match status" value="1"/>
</dbReference>
<reference evidence="2" key="1">
    <citation type="journal article" date="2019" name="Int. J. Syst. Evol. Microbiol.">
        <title>The Global Catalogue of Microorganisms (GCM) 10K type strain sequencing project: providing services to taxonomists for standard genome sequencing and annotation.</title>
        <authorList>
            <consortium name="The Broad Institute Genomics Platform"/>
            <consortium name="The Broad Institute Genome Sequencing Center for Infectious Disease"/>
            <person name="Wu L."/>
            <person name="Ma J."/>
        </authorList>
    </citation>
    <scope>NUCLEOTIDE SEQUENCE [LARGE SCALE GENOMIC DNA]</scope>
    <source>
        <strain evidence="2">JCM 6833</strain>
    </source>
</reference>
<dbReference type="RefSeq" id="WP_344546783.1">
    <property type="nucleotide sequence ID" value="NZ_BAAATD010000011.1"/>
</dbReference>
<dbReference type="Proteomes" id="UP001501509">
    <property type="component" value="Unassembled WGS sequence"/>
</dbReference>
<dbReference type="InterPro" id="IPR010866">
    <property type="entry name" value="A-2_8-polyST"/>
</dbReference>
<proteinExistence type="predicted"/>
<protein>
    <submittedName>
        <fullName evidence="1">Alpha-2,8-polysialyltransferase family protein</fullName>
    </submittedName>
</protein>
<sequence>MTSTLFSAITLSAAIDAGAFGPRDRRRVLLVSNNSAMPEFATPVDQVPGFDTLAPRFDDVISWNAEIAPLHPSGWEPRMEDLPVWERMFRDRWGLGDEPVELVTESIAVPPARSLAAIFFDAVVTVYSDGLMSYGPTRNALPHGIGTKISRQLHLDLVPGLEPQLLREYGVPAEVIPDEPFRSVLDKFHAGVAPAIAAYGDGLDGAPIIIGQYLSALGILTDEEEDDLHLEMLRGTAARGHGTILFKPHPGSPVRATERLSAEAARLNVRLLIIDAPVPAEAWCAAIRPELVVGCFSTALVTAARYYGVPAAAVGTGLLLERLKPYENSNRVPVTIVDTTIPRLAEDGTLHEPRIGAGAIAAELVPLVAAVTYCMRASARPDLRARAIAHLDAHQGAELTRYFKRRRLTTLDLPGGLAQSHPRVLNSVLPRSSRRRQLAIAALRRAEQLRARPK</sequence>
<evidence type="ECO:0000313" key="1">
    <source>
        <dbReference type="EMBL" id="GAA2623863.1"/>
    </source>
</evidence>
<keyword evidence="2" id="KW-1185">Reference proteome</keyword>
<comment type="caution">
    <text evidence="1">The sequence shown here is derived from an EMBL/GenBank/DDBJ whole genome shotgun (WGS) entry which is preliminary data.</text>
</comment>
<accession>A0ABP6CQE6</accession>
<organism evidence="1 2">
    <name type="scientific">Actinomadura fulvescens</name>
    <dbReference type="NCBI Taxonomy" id="46160"/>
    <lineage>
        <taxon>Bacteria</taxon>
        <taxon>Bacillati</taxon>
        <taxon>Actinomycetota</taxon>
        <taxon>Actinomycetes</taxon>
        <taxon>Streptosporangiales</taxon>
        <taxon>Thermomonosporaceae</taxon>
        <taxon>Actinomadura</taxon>
    </lineage>
</organism>